<organism evidence="2 3">
    <name type="scientific">Nocardia transvalensis</name>
    <dbReference type="NCBI Taxonomy" id="37333"/>
    <lineage>
        <taxon>Bacteria</taxon>
        <taxon>Bacillati</taxon>
        <taxon>Actinomycetota</taxon>
        <taxon>Actinomycetes</taxon>
        <taxon>Mycobacteriales</taxon>
        <taxon>Nocardiaceae</taxon>
        <taxon>Nocardia</taxon>
    </lineage>
</organism>
<dbReference type="EMBL" id="JACHIT010000002">
    <property type="protein sequence ID" value="MBB5915374.1"/>
    <property type="molecule type" value="Genomic_DNA"/>
</dbReference>
<dbReference type="InterPro" id="IPR004378">
    <property type="entry name" value="F420H2_quin_Rdtase"/>
</dbReference>
<reference evidence="2 3" key="1">
    <citation type="submission" date="2020-08" db="EMBL/GenBank/DDBJ databases">
        <title>Sequencing the genomes of 1000 actinobacteria strains.</title>
        <authorList>
            <person name="Klenk H.-P."/>
        </authorList>
    </citation>
    <scope>NUCLEOTIDE SEQUENCE [LARGE SCALE GENOMIC DNA]</scope>
    <source>
        <strain evidence="2 3">DSM 43582</strain>
    </source>
</reference>
<dbReference type="AlphaFoldDB" id="A0A7W9PGW4"/>
<comment type="caution">
    <text evidence="2">The sequence shown here is derived from an EMBL/GenBank/DDBJ whole genome shotgun (WGS) entry which is preliminary data.</text>
</comment>
<evidence type="ECO:0000256" key="1">
    <source>
        <dbReference type="SAM" id="Phobius"/>
    </source>
</evidence>
<keyword evidence="3" id="KW-1185">Reference proteome</keyword>
<dbReference type="RefSeq" id="WP_040749160.1">
    <property type="nucleotide sequence ID" value="NZ_JACHIT010000002.1"/>
</dbReference>
<keyword evidence="1" id="KW-1133">Transmembrane helix</keyword>
<dbReference type="Gene3D" id="2.30.110.10">
    <property type="entry name" value="Electron Transport, Fmn-binding Protein, Chain A"/>
    <property type="match status" value="1"/>
</dbReference>
<name>A0A7W9PGW4_9NOCA</name>
<evidence type="ECO:0000313" key="3">
    <source>
        <dbReference type="Proteomes" id="UP000540412"/>
    </source>
</evidence>
<dbReference type="Pfam" id="PF04075">
    <property type="entry name" value="F420H2_quin_red"/>
    <property type="match status" value="1"/>
</dbReference>
<keyword evidence="1" id="KW-0812">Transmembrane</keyword>
<dbReference type="GO" id="GO:0016491">
    <property type="term" value="F:oxidoreductase activity"/>
    <property type="evidence" value="ECO:0007669"/>
    <property type="project" value="InterPro"/>
</dbReference>
<feature type="transmembrane region" description="Helical" evidence="1">
    <location>
        <begin position="12"/>
        <end position="35"/>
    </location>
</feature>
<gene>
    <name evidence="2" type="ORF">BJY24_004286</name>
</gene>
<protein>
    <submittedName>
        <fullName evidence="2">Deazaflavin-dependent oxidoreductase (Nitroreductase family)</fullName>
    </submittedName>
</protein>
<accession>A0A7W9PGW4</accession>
<dbReference type="Proteomes" id="UP000540412">
    <property type="component" value="Unassembled WGS sequence"/>
</dbReference>
<dbReference type="InterPro" id="IPR012349">
    <property type="entry name" value="Split_barrel_FMN-bd"/>
</dbReference>
<proteinExistence type="predicted"/>
<evidence type="ECO:0000313" key="2">
    <source>
        <dbReference type="EMBL" id="MBB5915374.1"/>
    </source>
</evidence>
<sequence>MDEKTQRYRRRVNRLNAIVVLLQRIGIAVGPIYLLTVPGRRSGKPRTAPIAVVPIAGGRYIVQAHPRAAWVANARNAETAELAHGRRKSTVRLVDVPVEERRPLLREHIENSPARVGRLFVSSGLVTEPTPEAVAAAADRIAVFRVESA</sequence>
<keyword evidence="1" id="KW-0472">Membrane</keyword>